<organism evidence="11">
    <name type="scientific">candidate division WOR-3 bacterium</name>
    <dbReference type="NCBI Taxonomy" id="2052148"/>
    <lineage>
        <taxon>Bacteria</taxon>
        <taxon>Bacteria division WOR-3</taxon>
    </lineage>
</organism>
<dbReference type="SUPFAM" id="SSF55174">
    <property type="entry name" value="Alpha-L RNA-binding motif"/>
    <property type="match status" value="1"/>
</dbReference>
<dbReference type="InterPro" id="IPR002942">
    <property type="entry name" value="S4_RNA-bd"/>
</dbReference>
<dbReference type="SMART" id="SM01390">
    <property type="entry name" value="Ribosomal_S4"/>
    <property type="match status" value="1"/>
</dbReference>
<evidence type="ECO:0000256" key="3">
    <source>
        <dbReference type="ARBA" id="ARBA00022884"/>
    </source>
</evidence>
<dbReference type="EMBL" id="DTLI01000064">
    <property type="protein sequence ID" value="HHS51735.1"/>
    <property type="molecule type" value="Genomic_DNA"/>
</dbReference>
<dbReference type="PANTHER" id="PTHR11831:SF4">
    <property type="entry name" value="SMALL RIBOSOMAL SUBUNIT PROTEIN US4M"/>
    <property type="match status" value="1"/>
</dbReference>
<keyword evidence="4 7" id="KW-0689">Ribosomal protein</keyword>
<evidence type="ECO:0000256" key="1">
    <source>
        <dbReference type="ARBA" id="ARBA00007465"/>
    </source>
</evidence>
<dbReference type="GO" id="GO:0003735">
    <property type="term" value="F:structural constituent of ribosome"/>
    <property type="evidence" value="ECO:0007669"/>
    <property type="project" value="InterPro"/>
</dbReference>
<gene>
    <name evidence="7" type="primary">rpsD</name>
    <name evidence="11" type="ORF">ENW73_02555</name>
</gene>
<feature type="domain" description="RNA-binding S4" evidence="9">
    <location>
        <begin position="98"/>
        <end position="161"/>
    </location>
</feature>
<dbReference type="InterPro" id="IPR022801">
    <property type="entry name" value="Ribosomal_uS4"/>
</dbReference>
<dbReference type="PROSITE" id="PS00632">
    <property type="entry name" value="RIBOSOMAL_S4"/>
    <property type="match status" value="1"/>
</dbReference>
<comment type="caution">
    <text evidence="11">The sequence shown here is derived from an EMBL/GenBank/DDBJ whole genome shotgun (WGS) entry which is preliminary data.</text>
</comment>
<dbReference type="PANTHER" id="PTHR11831">
    <property type="entry name" value="30S 40S RIBOSOMAL PROTEIN"/>
    <property type="match status" value="1"/>
</dbReference>
<dbReference type="NCBIfam" id="NF003717">
    <property type="entry name" value="PRK05327.1"/>
    <property type="match status" value="1"/>
</dbReference>
<comment type="function">
    <text evidence="7">With S5 and S12 plays an important role in translational accuracy.</text>
</comment>
<dbReference type="InterPro" id="IPR018079">
    <property type="entry name" value="Ribosomal_uS4_CS"/>
</dbReference>
<evidence type="ECO:0000313" key="11">
    <source>
        <dbReference type="EMBL" id="HHS51735.1"/>
    </source>
</evidence>
<dbReference type="HAMAP" id="MF_01306_B">
    <property type="entry name" value="Ribosomal_uS4_B"/>
    <property type="match status" value="1"/>
</dbReference>
<dbReference type="Pfam" id="PF01479">
    <property type="entry name" value="S4"/>
    <property type="match status" value="1"/>
</dbReference>
<dbReference type="SMART" id="SM00363">
    <property type="entry name" value="S4"/>
    <property type="match status" value="1"/>
</dbReference>
<dbReference type="InterPro" id="IPR036986">
    <property type="entry name" value="S4_RNA-bd_sf"/>
</dbReference>
<dbReference type="Pfam" id="PF00163">
    <property type="entry name" value="Ribosomal_S4"/>
    <property type="match status" value="1"/>
</dbReference>
<evidence type="ECO:0000259" key="9">
    <source>
        <dbReference type="SMART" id="SM00363"/>
    </source>
</evidence>
<dbReference type="Gene3D" id="3.10.290.10">
    <property type="entry name" value="RNA-binding S4 domain"/>
    <property type="match status" value="1"/>
</dbReference>
<dbReference type="FunFam" id="3.10.290.10:FF:000001">
    <property type="entry name" value="30S ribosomal protein S4"/>
    <property type="match status" value="1"/>
</dbReference>
<reference evidence="11" key="1">
    <citation type="journal article" date="2020" name="mSystems">
        <title>Genome- and Community-Level Interaction Insights into Carbon Utilization and Element Cycling Functions of Hydrothermarchaeota in Hydrothermal Sediment.</title>
        <authorList>
            <person name="Zhou Z."/>
            <person name="Liu Y."/>
            <person name="Xu W."/>
            <person name="Pan J."/>
            <person name="Luo Z.H."/>
            <person name="Li M."/>
        </authorList>
    </citation>
    <scope>NUCLEOTIDE SEQUENCE [LARGE SCALE GENOMIC DNA]</scope>
    <source>
        <strain evidence="11">SpSt-876</strain>
    </source>
</reference>
<dbReference type="Gene3D" id="1.10.1050.10">
    <property type="entry name" value="Ribosomal Protein S4 Delta 41, Chain A, domain 1"/>
    <property type="match status" value="1"/>
</dbReference>
<dbReference type="GO" id="GO:0015935">
    <property type="term" value="C:small ribosomal subunit"/>
    <property type="evidence" value="ECO:0007669"/>
    <property type="project" value="InterPro"/>
</dbReference>
<dbReference type="GO" id="GO:0006412">
    <property type="term" value="P:translation"/>
    <property type="evidence" value="ECO:0007669"/>
    <property type="project" value="UniProtKB-UniRule"/>
</dbReference>
<dbReference type="CDD" id="cd00165">
    <property type="entry name" value="S4"/>
    <property type="match status" value="1"/>
</dbReference>
<dbReference type="InterPro" id="IPR005709">
    <property type="entry name" value="Ribosomal_uS4_bac-type"/>
</dbReference>
<dbReference type="PROSITE" id="PS50889">
    <property type="entry name" value="S4"/>
    <property type="match status" value="1"/>
</dbReference>
<comment type="subunit">
    <text evidence="7">Part of the 30S ribosomal subunit. Contacts protein S5. The interaction surface between S4 and S5 is involved in control of translational fidelity.</text>
</comment>
<accession>A0A7C6EAA7</accession>
<dbReference type="GO" id="GO:0042274">
    <property type="term" value="P:ribosomal small subunit biogenesis"/>
    <property type="evidence" value="ECO:0007669"/>
    <property type="project" value="TreeGrafter"/>
</dbReference>
<evidence type="ECO:0000256" key="5">
    <source>
        <dbReference type="ARBA" id="ARBA00023274"/>
    </source>
</evidence>
<dbReference type="InterPro" id="IPR001912">
    <property type="entry name" value="Ribosomal_uS4_N"/>
</dbReference>
<name>A0A7C6EAA7_UNCW3</name>
<comment type="similarity">
    <text evidence="1 7 8">Belongs to the universal ribosomal protein uS4 family.</text>
</comment>
<dbReference type="NCBIfam" id="TIGR01017">
    <property type="entry name" value="rpsD_bact"/>
    <property type="match status" value="1"/>
</dbReference>
<evidence type="ECO:0000259" key="10">
    <source>
        <dbReference type="SMART" id="SM01390"/>
    </source>
</evidence>
<dbReference type="AlphaFoldDB" id="A0A7C6EAA7"/>
<feature type="domain" description="Small ribosomal subunit protein uS4 N-terminal" evidence="10">
    <location>
        <begin position="3"/>
        <end position="97"/>
    </location>
</feature>
<evidence type="ECO:0000256" key="8">
    <source>
        <dbReference type="RuleBase" id="RU003699"/>
    </source>
</evidence>
<evidence type="ECO:0000256" key="6">
    <source>
        <dbReference type="ARBA" id="ARBA00035254"/>
    </source>
</evidence>
<evidence type="ECO:0000256" key="2">
    <source>
        <dbReference type="ARBA" id="ARBA00022730"/>
    </source>
</evidence>
<keyword evidence="3 7" id="KW-0694">RNA-binding</keyword>
<keyword evidence="2 7" id="KW-0699">rRNA-binding</keyword>
<keyword evidence="5 7" id="KW-0687">Ribonucleoprotein</keyword>
<evidence type="ECO:0000256" key="7">
    <source>
        <dbReference type="HAMAP-Rule" id="MF_01306"/>
    </source>
</evidence>
<evidence type="ECO:0000256" key="4">
    <source>
        <dbReference type="ARBA" id="ARBA00022980"/>
    </source>
</evidence>
<proteinExistence type="inferred from homology"/>
<comment type="function">
    <text evidence="7">One of the primary rRNA binding proteins, it binds directly to 16S rRNA where it nucleates assembly of the body of the 30S subunit.</text>
</comment>
<sequence length="207" mass="23348">MARYIGPKCKICRRMGEKLFLRGEKCLTDKCVFQRRGEEEAKGRLGRKKLSPFSIQLKEKQKLKAIYGISETQLRIFFERAAKAKGDTVVNLLSALERRLDNVVFRLGFANSRASARQLIQHGHIAVDSKKIDIPSYIVEANQTVSVRTEKGMKIVKQILAEKEGTNVAWLTLDKDKAMGKVLNLPSSEDLKAVPVNTQAIVELYSK</sequence>
<protein>
    <recommendedName>
        <fullName evidence="6 7">Small ribosomal subunit protein uS4</fullName>
    </recommendedName>
</protein>
<dbReference type="GO" id="GO:0019843">
    <property type="term" value="F:rRNA binding"/>
    <property type="evidence" value="ECO:0007669"/>
    <property type="project" value="UniProtKB-UniRule"/>
</dbReference>